<dbReference type="EMBL" id="BAAATZ010000002">
    <property type="protein sequence ID" value="GAA2718686.1"/>
    <property type="molecule type" value="Genomic_DNA"/>
</dbReference>
<evidence type="ECO:0000313" key="1">
    <source>
        <dbReference type="EMBL" id="GAA2718686.1"/>
    </source>
</evidence>
<organism evidence="1 2">
    <name type="scientific">Actinocorallia aurantiaca</name>
    <dbReference type="NCBI Taxonomy" id="46204"/>
    <lineage>
        <taxon>Bacteria</taxon>
        <taxon>Bacillati</taxon>
        <taxon>Actinomycetota</taxon>
        <taxon>Actinomycetes</taxon>
        <taxon>Streptosporangiales</taxon>
        <taxon>Thermomonosporaceae</taxon>
        <taxon>Actinocorallia</taxon>
    </lineage>
</organism>
<comment type="caution">
    <text evidence="1">The sequence shown here is derived from an EMBL/GenBank/DDBJ whole genome shotgun (WGS) entry which is preliminary data.</text>
</comment>
<evidence type="ECO:0008006" key="3">
    <source>
        <dbReference type="Google" id="ProtNLM"/>
    </source>
</evidence>
<evidence type="ECO:0000313" key="2">
    <source>
        <dbReference type="Proteomes" id="UP001501842"/>
    </source>
</evidence>
<proteinExistence type="predicted"/>
<dbReference type="RefSeq" id="WP_344448151.1">
    <property type="nucleotide sequence ID" value="NZ_BAAATZ010000002.1"/>
</dbReference>
<name>A0ABP6GBK7_9ACTN</name>
<sequence>MSANTIDRLRETSPGWSVWVTGSLWVATRRGPVPDVPPGFFSLRGEPAATLIEDGPDELQAALREQDAIEDAVRAARAVDHDGPHPLNRSCPLGCLRLKVQTERALIAHCVFGGRYVPTIADLLTLRESGDLAHIPGIGRTRLTEIEDRLRTLTSGPS</sequence>
<accession>A0ABP6GBK7</accession>
<keyword evidence="2" id="KW-1185">Reference proteome</keyword>
<reference evidence="2" key="1">
    <citation type="journal article" date="2019" name="Int. J. Syst. Evol. Microbiol.">
        <title>The Global Catalogue of Microorganisms (GCM) 10K type strain sequencing project: providing services to taxonomists for standard genome sequencing and annotation.</title>
        <authorList>
            <consortium name="The Broad Institute Genomics Platform"/>
            <consortium name="The Broad Institute Genome Sequencing Center for Infectious Disease"/>
            <person name="Wu L."/>
            <person name="Ma J."/>
        </authorList>
    </citation>
    <scope>NUCLEOTIDE SEQUENCE [LARGE SCALE GENOMIC DNA]</scope>
    <source>
        <strain evidence="2">JCM 8201</strain>
    </source>
</reference>
<dbReference type="Proteomes" id="UP001501842">
    <property type="component" value="Unassembled WGS sequence"/>
</dbReference>
<protein>
    <recommendedName>
        <fullName evidence="3">RNA polymerase alpha subunit C-terminal domain-containing protein</fullName>
    </recommendedName>
</protein>
<dbReference type="Gene3D" id="1.10.150.20">
    <property type="entry name" value="5' to 3' exonuclease, C-terminal subdomain"/>
    <property type="match status" value="1"/>
</dbReference>
<gene>
    <name evidence="1" type="ORF">GCM10010439_02160</name>
</gene>